<accession>A0ABN7WIJ2</accession>
<evidence type="ECO:0000256" key="1">
    <source>
        <dbReference type="SAM" id="MobiDB-lite"/>
    </source>
</evidence>
<feature type="region of interest" description="Disordered" evidence="1">
    <location>
        <begin position="1"/>
        <end position="26"/>
    </location>
</feature>
<feature type="non-terminal residue" evidence="2">
    <location>
        <position position="207"/>
    </location>
</feature>
<reference evidence="2 3" key="1">
    <citation type="submission" date="2021-06" db="EMBL/GenBank/DDBJ databases">
        <authorList>
            <person name="Kallberg Y."/>
            <person name="Tangrot J."/>
            <person name="Rosling A."/>
        </authorList>
    </citation>
    <scope>NUCLEOTIDE SEQUENCE [LARGE SCALE GENOMIC DNA]</scope>
    <source>
        <strain evidence="2 3">120-4 pot B 10/14</strain>
    </source>
</reference>
<dbReference type="Proteomes" id="UP000789901">
    <property type="component" value="Unassembled WGS sequence"/>
</dbReference>
<dbReference type="InterPro" id="IPR016197">
    <property type="entry name" value="Chromo-like_dom_sf"/>
</dbReference>
<keyword evidence="3" id="KW-1185">Reference proteome</keyword>
<evidence type="ECO:0000313" key="3">
    <source>
        <dbReference type="Proteomes" id="UP000789901"/>
    </source>
</evidence>
<evidence type="ECO:0000313" key="2">
    <source>
        <dbReference type="EMBL" id="CAG8832734.1"/>
    </source>
</evidence>
<organism evidence="2 3">
    <name type="scientific">Gigaspora margarita</name>
    <dbReference type="NCBI Taxonomy" id="4874"/>
    <lineage>
        <taxon>Eukaryota</taxon>
        <taxon>Fungi</taxon>
        <taxon>Fungi incertae sedis</taxon>
        <taxon>Mucoromycota</taxon>
        <taxon>Glomeromycotina</taxon>
        <taxon>Glomeromycetes</taxon>
        <taxon>Diversisporales</taxon>
        <taxon>Gigasporaceae</taxon>
        <taxon>Gigaspora</taxon>
    </lineage>
</organism>
<dbReference type="EMBL" id="CAJVQB010045954">
    <property type="protein sequence ID" value="CAG8832734.1"/>
    <property type="molecule type" value="Genomic_DNA"/>
</dbReference>
<comment type="caution">
    <text evidence="2">The sequence shown here is derived from an EMBL/GenBank/DDBJ whole genome shotgun (WGS) entry which is preliminary data.</text>
</comment>
<dbReference type="SUPFAM" id="SSF54160">
    <property type="entry name" value="Chromo domain-like"/>
    <property type="match status" value="1"/>
</dbReference>
<proteinExistence type="predicted"/>
<name>A0ABN7WIJ2_GIGMA</name>
<protein>
    <submittedName>
        <fullName evidence="2">8479_t:CDS:1</fullName>
    </submittedName>
</protein>
<gene>
    <name evidence="2" type="ORF">GMARGA_LOCUS31201</name>
</gene>
<feature type="compositionally biased region" description="Polar residues" evidence="1">
    <location>
        <begin position="14"/>
        <end position="26"/>
    </location>
</feature>
<sequence length="207" mass="24562">MKNKKIHSNKEQFLASNDNSINEPDNSIDTFIVDGLSEDKQSNIIRKFDSNDTSDKEEFSDFYELQFLIKWIGWSTKYNSWVDEQATEAIKKYWDYKNKSKSLKTNWLLKKRTKFITVLSTKKKHNSFKIRKNIDKSSNNNIKLGLEIQKFLEKKEKDLIISFYLESSSSDEEIKYLPELDPHSQTQKENTKVISFYENPDLVYLEE</sequence>